<dbReference type="AlphaFoldDB" id="A0A133NRQ0"/>
<evidence type="ECO:0000256" key="2">
    <source>
        <dbReference type="SAM" id="Phobius"/>
    </source>
</evidence>
<keyword evidence="2" id="KW-0472">Membrane</keyword>
<feature type="chain" id="PRO_5007458134" evidence="3">
    <location>
        <begin position="34"/>
        <end position="601"/>
    </location>
</feature>
<evidence type="ECO:0000313" key="6">
    <source>
        <dbReference type="Proteomes" id="UP000070558"/>
    </source>
</evidence>
<dbReference type="InterPro" id="IPR048052">
    <property type="entry name" value="FM1-like"/>
</dbReference>
<accession>A0A133NRQ0</accession>
<dbReference type="RefSeq" id="WP_060786554.1">
    <property type="nucleotide sequence ID" value="NZ_KQ956810.1"/>
</dbReference>
<dbReference type="PROSITE" id="PS51257">
    <property type="entry name" value="PROKAR_LIPOPROTEIN"/>
    <property type="match status" value="1"/>
</dbReference>
<dbReference type="GO" id="GO:0005975">
    <property type="term" value="P:carbohydrate metabolic process"/>
    <property type="evidence" value="ECO:0007669"/>
    <property type="project" value="UniProtKB-ARBA"/>
</dbReference>
<evidence type="ECO:0000256" key="1">
    <source>
        <dbReference type="SAM" id="MobiDB-lite"/>
    </source>
</evidence>
<dbReference type="Proteomes" id="UP000070558">
    <property type="component" value="Unassembled WGS sequence"/>
</dbReference>
<dbReference type="Gene3D" id="2.60.40.10">
    <property type="entry name" value="Immunoglobulins"/>
    <property type="match status" value="2"/>
</dbReference>
<feature type="transmembrane region" description="Helical" evidence="2">
    <location>
        <begin position="571"/>
        <end position="591"/>
    </location>
</feature>
<dbReference type="InterPro" id="IPR032364">
    <property type="entry name" value="GramPos_pilinD1_N"/>
</dbReference>
<comment type="caution">
    <text evidence="5">The sequence shown here is derived from an EMBL/GenBank/DDBJ whole genome shotgun (WGS) entry which is preliminary data.</text>
</comment>
<protein>
    <submittedName>
        <fullName evidence="5">LPXTG-motif protein cell wall anchor domain protein</fullName>
    </submittedName>
</protein>
<sequence length="601" mass="65411">MRLNTNSLKRTVAVFAAVCTLGACCVAGTAAWAQNDGANTANIDTNENGKTSITIHKYENNPAGTTRGNGEKVADLQGRKPIKGVKFTLWRVKQKAADGGAAKEIDLTKPEDWLKIKDLEKLSDVSAGDKHTASEFISGSNKKFEVDETTKQEKTTSDQGEAKFENLQMGLYYIEETDVNGATVENQKVSITKRVAPFFVTTPLPKESDNSWIYNVNVYPKNDTSNELPTKTASKPSTNDLTDNTTITWTISIPLSAPKNGGKYEKIGFKDKLETGLTYDSIESANLVTYKDNGQKDTTVTDVKLDLNTHYTETHNDGLVYFKLTDTETTGGLAKAYAEYSKHLTDKKIVKLEVKLKTKVAKDVKDITNVANTFVDDSTTGKGDDNNPCTSTDQRPECQTNKTKDTAHFGTLTVKKFSDGQGANKKPLNNAKFDVYEVTADNKNVDDIKSAEKKDNGIFTLKGDGNTEIASTKINSTLETKTSGNSHGSDSVRLFVYNSNETNKAVTTKLYCLVETEAPAGYLLNSTPQCVALKADTADQADTNNTKEITNAKATGLDQIIGALPMTGARGLVLLTACGIVGLGGTMFYIITRRRKEQEEA</sequence>
<dbReference type="Pfam" id="PF16555">
    <property type="entry name" value="GramPos_pilinD1"/>
    <property type="match status" value="1"/>
</dbReference>
<feature type="region of interest" description="Disordered" evidence="1">
    <location>
        <begin position="376"/>
        <end position="401"/>
    </location>
</feature>
<name>A0A133NRQ0_GARVA</name>
<reference evidence="5 6" key="1">
    <citation type="submission" date="2016-01" db="EMBL/GenBank/DDBJ databases">
        <authorList>
            <person name="Oliw E.H."/>
        </authorList>
    </citation>
    <scope>NUCLEOTIDE SEQUENCE [LARGE SCALE GENOMIC DNA]</scope>
    <source>
        <strain evidence="5 6">GED7760B</strain>
    </source>
</reference>
<keyword evidence="2" id="KW-0812">Transmembrane</keyword>
<dbReference type="InterPro" id="IPR013783">
    <property type="entry name" value="Ig-like_fold"/>
</dbReference>
<evidence type="ECO:0000256" key="3">
    <source>
        <dbReference type="SAM" id="SignalP"/>
    </source>
</evidence>
<dbReference type="PATRIC" id="fig|2702.99.peg.248"/>
<keyword evidence="3" id="KW-0732">Signal</keyword>
<keyword evidence="2" id="KW-1133">Transmembrane helix</keyword>
<dbReference type="Gene3D" id="2.60.40.740">
    <property type="match status" value="1"/>
</dbReference>
<dbReference type="OrthoDB" id="3199332at2"/>
<dbReference type="EMBL" id="LRQA01000020">
    <property type="protein sequence ID" value="KXA18983.1"/>
    <property type="molecule type" value="Genomic_DNA"/>
</dbReference>
<evidence type="ECO:0000259" key="4">
    <source>
        <dbReference type="Pfam" id="PF16555"/>
    </source>
</evidence>
<organism evidence="5 6">
    <name type="scientific">Gardnerella vaginalis</name>
    <dbReference type="NCBI Taxonomy" id="2702"/>
    <lineage>
        <taxon>Bacteria</taxon>
        <taxon>Bacillati</taxon>
        <taxon>Actinomycetota</taxon>
        <taxon>Actinomycetes</taxon>
        <taxon>Bifidobacteriales</taxon>
        <taxon>Bifidobacteriaceae</taxon>
        <taxon>Gardnerella</taxon>
    </lineage>
</organism>
<dbReference type="NCBIfam" id="NF033902">
    <property type="entry name" value="iso_D2_wall_anc"/>
    <property type="match status" value="1"/>
</dbReference>
<gene>
    <name evidence="5" type="ORF">HMPREF3216_00246</name>
</gene>
<evidence type="ECO:0000313" key="5">
    <source>
        <dbReference type="EMBL" id="KXA18983.1"/>
    </source>
</evidence>
<feature type="domain" description="Gram-positive pilin subunit D1 N-terminal" evidence="4">
    <location>
        <begin position="49"/>
        <end position="222"/>
    </location>
</feature>
<proteinExistence type="predicted"/>
<feature type="signal peptide" evidence="3">
    <location>
        <begin position="1"/>
        <end position="33"/>
    </location>
</feature>